<proteinExistence type="predicted"/>
<evidence type="ECO:0000313" key="2">
    <source>
        <dbReference type="EMBL" id="QHT20359.1"/>
    </source>
</evidence>
<sequence>MSSIPIFDVFQKGLIRSSERLPYDPSKSYAYVEHPTEGWRVYLRSCAFLHPIYEDFDLKHFLVVKRCGARYSTPSWEPPKGQMEGKDIKNNKSVLELLKENVLRETEEESHVTEVKSLKHTGLVFQSQESDYPPNTYFQYHIFQGFVTEEQVKQSFDTFEWIKEHPKAFARWRRDRREKDAVAWFNPKVTRLNPRWCPDIVVLYLKKYVYLY</sequence>
<evidence type="ECO:0000259" key="1">
    <source>
        <dbReference type="PROSITE" id="PS51462"/>
    </source>
</evidence>
<feature type="domain" description="Nudix hydrolase" evidence="1">
    <location>
        <begin position="43"/>
        <end position="207"/>
    </location>
</feature>
<protein>
    <recommendedName>
        <fullName evidence="1">Nudix hydrolase domain-containing protein</fullName>
    </recommendedName>
</protein>
<dbReference type="InterPro" id="IPR015797">
    <property type="entry name" value="NUDIX_hydrolase-like_dom_sf"/>
</dbReference>
<organism evidence="2">
    <name type="scientific">viral metagenome</name>
    <dbReference type="NCBI Taxonomy" id="1070528"/>
    <lineage>
        <taxon>unclassified sequences</taxon>
        <taxon>metagenomes</taxon>
        <taxon>organismal metagenomes</taxon>
    </lineage>
</organism>
<name>A0A6C0DWF5_9ZZZZ</name>
<dbReference type="EMBL" id="MN739677">
    <property type="protein sequence ID" value="QHT20359.1"/>
    <property type="molecule type" value="Genomic_DNA"/>
</dbReference>
<reference evidence="2" key="1">
    <citation type="journal article" date="2020" name="Nature">
        <title>Giant virus diversity and host interactions through global metagenomics.</title>
        <authorList>
            <person name="Schulz F."/>
            <person name="Roux S."/>
            <person name="Paez-Espino D."/>
            <person name="Jungbluth S."/>
            <person name="Walsh D.A."/>
            <person name="Denef V.J."/>
            <person name="McMahon K.D."/>
            <person name="Konstantinidis K.T."/>
            <person name="Eloe-Fadrosh E.A."/>
            <person name="Kyrpides N.C."/>
            <person name="Woyke T."/>
        </authorList>
    </citation>
    <scope>NUCLEOTIDE SEQUENCE</scope>
    <source>
        <strain evidence="2">GVMAG-M-3300023174-60</strain>
    </source>
</reference>
<dbReference type="Gene3D" id="3.90.79.10">
    <property type="entry name" value="Nucleoside Triphosphate Pyrophosphohydrolase"/>
    <property type="match status" value="1"/>
</dbReference>
<dbReference type="AlphaFoldDB" id="A0A6C0DWF5"/>
<accession>A0A6C0DWF5</accession>
<dbReference type="PROSITE" id="PS51462">
    <property type="entry name" value="NUDIX"/>
    <property type="match status" value="1"/>
</dbReference>
<dbReference type="CDD" id="cd02883">
    <property type="entry name" value="NUDIX_Hydrolase"/>
    <property type="match status" value="1"/>
</dbReference>
<dbReference type="SUPFAM" id="SSF55811">
    <property type="entry name" value="Nudix"/>
    <property type="match status" value="1"/>
</dbReference>
<dbReference type="InterPro" id="IPR000086">
    <property type="entry name" value="NUDIX_hydrolase_dom"/>
</dbReference>